<dbReference type="InterPro" id="IPR001173">
    <property type="entry name" value="Glyco_trans_2-like"/>
</dbReference>
<name>A0A5P9QFN9_9MICO</name>
<dbReference type="KEGG" id="lxl:KDY119_02792"/>
<dbReference type="CDD" id="cd04186">
    <property type="entry name" value="GT_2_like_c"/>
    <property type="match status" value="1"/>
</dbReference>
<evidence type="ECO:0000313" key="6">
    <source>
        <dbReference type="EMBL" id="QFU99265.1"/>
    </source>
</evidence>
<proteinExistence type="inferred from homology"/>
<evidence type="ECO:0000256" key="1">
    <source>
        <dbReference type="ARBA" id="ARBA00004776"/>
    </source>
</evidence>
<sequence>MSEPSPGGRSLVVVLSFEGRDDTLRCVTSLLEHAADHAVLVVDNGSHDGTLAELDERYPQVEKHQTGRNLGFAGGMNAGVSWGLSRGYATITVLNNDTVVEAGALDRLVAAATEAPTAVSPRIVYLTDPTREWFAGAVLDSKDGLPRHTAPAESARLAASAATSGGRYPVELLAGCCITATAETWRLVGGFDERYFLNFEDSDWSLRARVAGVSLLVEPRATVAHRVSGSFVGEYSYLGTYYYTRNLLLFARSWRGHGPRGGAMLWRRILRPLPSQLRRTGVREATRRTMMSAAGVVAHLVRRYGRAPASLERCAARWARSS</sequence>
<evidence type="ECO:0000313" key="7">
    <source>
        <dbReference type="Proteomes" id="UP000326702"/>
    </source>
</evidence>
<feature type="domain" description="Glycosyltransferase 2-like" evidence="5">
    <location>
        <begin position="12"/>
        <end position="133"/>
    </location>
</feature>
<dbReference type="Pfam" id="PF00535">
    <property type="entry name" value="Glycos_transf_2"/>
    <property type="match status" value="1"/>
</dbReference>
<evidence type="ECO:0000256" key="2">
    <source>
        <dbReference type="ARBA" id="ARBA00006739"/>
    </source>
</evidence>
<keyword evidence="3" id="KW-0328">Glycosyltransferase</keyword>
<dbReference type="AlphaFoldDB" id="A0A5P9QFN9"/>
<evidence type="ECO:0000259" key="5">
    <source>
        <dbReference type="Pfam" id="PF00535"/>
    </source>
</evidence>
<keyword evidence="4" id="KW-0808">Transferase</keyword>
<comment type="similarity">
    <text evidence="2">Belongs to the glycosyltransferase 2 family.</text>
</comment>
<dbReference type="OrthoDB" id="9771846at2"/>
<dbReference type="PANTHER" id="PTHR43179">
    <property type="entry name" value="RHAMNOSYLTRANSFERASE WBBL"/>
    <property type="match status" value="1"/>
</dbReference>
<dbReference type="InterPro" id="IPR029044">
    <property type="entry name" value="Nucleotide-diphossugar_trans"/>
</dbReference>
<dbReference type="PANTHER" id="PTHR43179:SF12">
    <property type="entry name" value="GALACTOFURANOSYLTRANSFERASE GLFT2"/>
    <property type="match status" value="1"/>
</dbReference>
<dbReference type="GO" id="GO:0016757">
    <property type="term" value="F:glycosyltransferase activity"/>
    <property type="evidence" value="ECO:0007669"/>
    <property type="project" value="UniProtKB-KW"/>
</dbReference>
<dbReference type="SUPFAM" id="SSF53448">
    <property type="entry name" value="Nucleotide-diphospho-sugar transferases"/>
    <property type="match status" value="1"/>
</dbReference>
<evidence type="ECO:0000256" key="4">
    <source>
        <dbReference type="ARBA" id="ARBA00022679"/>
    </source>
</evidence>
<dbReference type="Gene3D" id="3.90.550.10">
    <property type="entry name" value="Spore Coat Polysaccharide Biosynthesis Protein SpsA, Chain A"/>
    <property type="match status" value="1"/>
</dbReference>
<dbReference type="Proteomes" id="UP000326702">
    <property type="component" value="Chromosome"/>
</dbReference>
<protein>
    <recommendedName>
        <fullName evidence="5">Glycosyltransferase 2-like domain-containing protein</fullName>
    </recommendedName>
</protein>
<reference evidence="6 7" key="1">
    <citation type="submission" date="2019-10" db="EMBL/GenBank/DDBJ databases">
        <title>Genome sequence of Luteimicrobium xylanilyticum HY-24.</title>
        <authorList>
            <person name="Kim D.Y."/>
            <person name="Park H.-Y."/>
        </authorList>
    </citation>
    <scope>NUCLEOTIDE SEQUENCE [LARGE SCALE GENOMIC DNA]</scope>
    <source>
        <strain evidence="6 7">HY-24</strain>
    </source>
</reference>
<evidence type="ECO:0000256" key="3">
    <source>
        <dbReference type="ARBA" id="ARBA00022676"/>
    </source>
</evidence>
<gene>
    <name evidence="6" type="ORF">KDY119_02792</name>
</gene>
<dbReference type="RefSeq" id="WP_051136237.1">
    <property type="nucleotide sequence ID" value="NZ_BAABIH010000008.1"/>
</dbReference>
<keyword evidence="7" id="KW-1185">Reference proteome</keyword>
<organism evidence="6 7">
    <name type="scientific">Luteimicrobium xylanilyticum</name>
    <dbReference type="NCBI Taxonomy" id="1133546"/>
    <lineage>
        <taxon>Bacteria</taxon>
        <taxon>Bacillati</taxon>
        <taxon>Actinomycetota</taxon>
        <taxon>Actinomycetes</taxon>
        <taxon>Micrococcales</taxon>
        <taxon>Luteimicrobium</taxon>
    </lineage>
</organism>
<dbReference type="EMBL" id="CP045529">
    <property type="protein sequence ID" value="QFU99265.1"/>
    <property type="molecule type" value="Genomic_DNA"/>
</dbReference>
<comment type="pathway">
    <text evidence="1">Cell wall biogenesis; cell wall polysaccharide biosynthesis.</text>
</comment>
<accession>A0A5P9QFN9</accession>